<dbReference type="EMBL" id="PFMI01000013">
    <property type="protein sequence ID" value="PIZ01172.1"/>
    <property type="molecule type" value="Genomic_DNA"/>
</dbReference>
<evidence type="ECO:0008006" key="3">
    <source>
        <dbReference type="Google" id="ProtNLM"/>
    </source>
</evidence>
<name>A0A2M7RPB1_9BACT</name>
<feature type="non-terminal residue" evidence="1">
    <location>
        <position position="435"/>
    </location>
</feature>
<reference evidence="2" key="1">
    <citation type="submission" date="2017-09" db="EMBL/GenBank/DDBJ databases">
        <title>Depth-based differentiation of microbial function through sediment-hosted aquifers and enrichment of novel symbionts in the deep terrestrial subsurface.</title>
        <authorList>
            <person name="Probst A.J."/>
            <person name="Ladd B."/>
            <person name="Jarett J.K."/>
            <person name="Geller-Mcgrath D.E."/>
            <person name="Sieber C.M.K."/>
            <person name="Emerson J.B."/>
            <person name="Anantharaman K."/>
            <person name="Thomas B.C."/>
            <person name="Malmstrom R."/>
            <person name="Stieglmeier M."/>
            <person name="Klingl A."/>
            <person name="Woyke T."/>
            <person name="Ryan C.M."/>
            <person name="Banfield J.F."/>
        </authorList>
    </citation>
    <scope>NUCLEOTIDE SEQUENCE [LARGE SCALE GENOMIC DNA]</scope>
</reference>
<accession>A0A2M7RPB1</accession>
<proteinExistence type="predicted"/>
<evidence type="ECO:0000313" key="2">
    <source>
        <dbReference type="Proteomes" id="UP000229371"/>
    </source>
</evidence>
<organism evidence="1 2">
    <name type="scientific">bacterium (Candidatus Gribaldobacteria) CG_4_10_14_0_8_um_filter_33_9</name>
    <dbReference type="NCBI Taxonomy" id="2014266"/>
    <lineage>
        <taxon>Bacteria</taxon>
        <taxon>Candidatus Gribaldobacteria</taxon>
    </lineage>
</organism>
<dbReference type="AlphaFoldDB" id="A0A2M7RPB1"/>
<comment type="caution">
    <text evidence="1">The sequence shown here is derived from an EMBL/GenBank/DDBJ whole genome shotgun (WGS) entry which is preliminary data.</text>
</comment>
<evidence type="ECO:0000313" key="1">
    <source>
        <dbReference type="EMBL" id="PIZ01172.1"/>
    </source>
</evidence>
<sequence length="435" mass="50255">MRKIIVFLLIVFVGAGVAGFWYWQTNIYSKDVLKIEILSDEAVEAGREIEFLVKLKNNGKIRLENPELVFQTPEHSILEKTIIPVLEGATSSEEFIDLRVKKTMEDIYPGEERTYSFRVRLFGKENENLLSQAWLSYQPKGLTRRFESKTTFTTKIKFVPLTLEFDLPSKIEQNEDIDFSLNYFSNLNYALENLRVKIEYPSGFEFIHASPQPFLDEINEWKVFTLTQTNGGRIKIKGRIPGEQGEQKIFHASLGIIKNGVYWVLKETSQSVEIAEPSFYISQLINNSPNYVAKSGELLHYEIFFKNMGQKPILKKFLFVSLEENFFDISSLKSETGEHGMGDNTILWDWKTNPDLRFLDVNQEGKQEFWVKVKELDSESIKTKNPVLRNKIGLGGIKKNFETKINSQIEFSQKVLRDQEFFQNAGPIPPIVGEK</sequence>
<protein>
    <recommendedName>
        <fullName evidence="3">DUF11 domain-containing protein</fullName>
    </recommendedName>
</protein>
<dbReference type="Proteomes" id="UP000229371">
    <property type="component" value="Unassembled WGS sequence"/>
</dbReference>
<gene>
    <name evidence="1" type="ORF">COY61_00505</name>
</gene>